<accession>A0ABR1AG09</accession>
<keyword evidence="3" id="KW-1185">Reference proteome</keyword>
<organism evidence="2 3">
    <name type="scientific">Polyplax serrata</name>
    <name type="common">Common mouse louse</name>
    <dbReference type="NCBI Taxonomy" id="468196"/>
    <lineage>
        <taxon>Eukaryota</taxon>
        <taxon>Metazoa</taxon>
        <taxon>Ecdysozoa</taxon>
        <taxon>Arthropoda</taxon>
        <taxon>Hexapoda</taxon>
        <taxon>Insecta</taxon>
        <taxon>Pterygota</taxon>
        <taxon>Neoptera</taxon>
        <taxon>Paraneoptera</taxon>
        <taxon>Psocodea</taxon>
        <taxon>Troctomorpha</taxon>
        <taxon>Phthiraptera</taxon>
        <taxon>Anoplura</taxon>
        <taxon>Polyplacidae</taxon>
        <taxon>Polyplax</taxon>
    </lineage>
</organism>
<dbReference type="Proteomes" id="UP001359485">
    <property type="component" value="Unassembled WGS sequence"/>
</dbReference>
<comment type="caution">
    <text evidence="2">The sequence shown here is derived from an EMBL/GenBank/DDBJ whole genome shotgun (WGS) entry which is preliminary data.</text>
</comment>
<gene>
    <name evidence="2" type="ORF">RUM44_003282</name>
</gene>
<reference evidence="2 3" key="1">
    <citation type="submission" date="2023-09" db="EMBL/GenBank/DDBJ databases">
        <title>Genomes of two closely related lineages of the louse Polyplax serrata with different host specificities.</title>
        <authorList>
            <person name="Martinu J."/>
            <person name="Tarabai H."/>
            <person name="Stefka J."/>
            <person name="Hypsa V."/>
        </authorList>
    </citation>
    <scope>NUCLEOTIDE SEQUENCE [LARGE SCALE GENOMIC DNA]</scope>
    <source>
        <strain evidence="2">98ZLc_SE</strain>
    </source>
</reference>
<feature type="compositionally biased region" description="Basic and acidic residues" evidence="1">
    <location>
        <begin position="1"/>
        <end position="15"/>
    </location>
</feature>
<dbReference type="EMBL" id="JAWJWF010000049">
    <property type="protein sequence ID" value="KAK6618901.1"/>
    <property type="molecule type" value="Genomic_DNA"/>
</dbReference>
<evidence type="ECO:0000313" key="3">
    <source>
        <dbReference type="Proteomes" id="UP001359485"/>
    </source>
</evidence>
<protein>
    <submittedName>
        <fullName evidence="2">Uncharacterized protein</fullName>
    </submittedName>
</protein>
<evidence type="ECO:0000256" key="1">
    <source>
        <dbReference type="SAM" id="MobiDB-lite"/>
    </source>
</evidence>
<feature type="region of interest" description="Disordered" evidence="1">
    <location>
        <begin position="1"/>
        <end position="29"/>
    </location>
</feature>
<proteinExistence type="predicted"/>
<feature type="region of interest" description="Disordered" evidence="1">
    <location>
        <begin position="42"/>
        <end position="121"/>
    </location>
</feature>
<name>A0ABR1AG09_POLSC</name>
<feature type="compositionally biased region" description="Basic and acidic residues" evidence="1">
    <location>
        <begin position="104"/>
        <end position="121"/>
    </location>
</feature>
<sequence>MANERQPGERERTEMKGSILSKGEKDRSNVRLQGWREEVEYTEVEESKRWKSGGGKRNLRRERTATSRGGDPELGVGSSAEGEVPAGSFKVGGASRPELLPCESFRKLSSDKRNHPDGEVG</sequence>
<evidence type="ECO:0000313" key="2">
    <source>
        <dbReference type="EMBL" id="KAK6618901.1"/>
    </source>
</evidence>